<dbReference type="PANTHER" id="PTHR13460:SF0">
    <property type="entry name" value="MALECTIN"/>
    <property type="match status" value="1"/>
</dbReference>
<proteinExistence type="inferred from homology"/>
<dbReference type="InterPro" id="IPR053879">
    <property type="entry name" value="HYDIN_VesB_CFA65-like_Ig"/>
</dbReference>
<dbReference type="InterPro" id="IPR013783">
    <property type="entry name" value="Ig-like_fold"/>
</dbReference>
<evidence type="ECO:0000256" key="1">
    <source>
        <dbReference type="ARBA" id="ARBA00004115"/>
    </source>
</evidence>
<protein>
    <submittedName>
        <fullName evidence="18">Choice-of-anchor D domain-containing protein</fullName>
    </submittedName>
</protein>
<dbReference type="InterPro" id="IPR026444">
    <property type="entry name" value="Secre_tail"/>
</dbReference>
<evidence type="ECO:0000256" key="4">
    <source>
        <dbReference type="ARBA" id="ARBA00009141"/>
    </source>
</evidence>
<accession>A0A7G7G2U2</accession>
<keyword evidence="13" id="KW-0966">Cell projection</keyword>
<dbReference type="GO" id="GO:0005975">
    <property type="term" value="P:carbohydrate metabolic process"/>
    <property type="evidence" value="ECO:0007669"/>
    <property type="project" value="UniProtKB-ARBA"/>
</dbReference>
<feature type="domain" description="HYDIN/VesB/CFA65-like Ig-like" evidence="17">
    <location>
        <begin position="641"/>
        <end position="734"/>
    </location>
</feature>
<keyword evidence="5" id="KW-0963">Cytoplasm</keyword>
<evidence type="ECO:0000259" key="16">
    <source>
        <dbReference type="Pfam" id="PF18962"/>
    </source>
</evidence>
<keyword evidence="11" id="KW-0472">Membrane</keyword>
<evidence type="ECO:0000256" key="9">
    <source>
        <dbReference type="ARBA" id="ARBA00022989"/>
    </source>
</evidence>
<feature type="domain" description="Secretion system C-terminal sorting" evidence="16">
    <location>
        <begin position="924"/>
        <end position="1005"/>
    </location>
</feature>
<dbReference type="Proteomes" id="UP000515237">
    <property type="component" value="Chromosome"/>
</dbReference>
<evidence type="ECO:0000256" key="5">
    <source>
        <dbReference type="ARBA" id="ARBA00022490"/>
    </source>
</evidence>
<dbReference type="AlphaFoldDB" id="A0A7G7G2U2"/>
<keyword evidence="6" id="KW-0812">Transmembrane</keyword>
<dbReference type="GO" id="GO:0016020">
    <property type="term" value="C:membrane"/>
    <property type="evidence" value="ECO:0007669"/>
    <property type="project" value="TreeGrafter"/>
</dbReference>
<dbReference type="SUPFAM" id="SSF49899">
    <property type="entry name" value="Concanavalin A-like lectins/glucanases"/>
    <property type="match status" value="1"/>
</dbReference>
<dbReference type="Gene3D" id="2.60.120.200">
    <property type="match status" value="1"/>
</dbReference>
<gene>
    <name evidence="18" type="ORF">HUW51_01545</name>
</gene>
<evidence type="ECO:0000259" key="17">
    <source>
        <dbReference type="Pfam" id="PF22544"/>
    </source>
</evidence>
<dbReference type="RefSeq" id="WP_185272250.1">
    <property type="nucleotide sequence ID" value="NZ_CP055156.1"/>
</dbReference>
<keyword evidence="12" id="KW-0325">Glycoprotein</keyword>
<evidence type="ECO:0000256" key="2">
    <source>
        <dbReference type="ARBA" id="ARBA00004138"/>
    </source>
</evidence>
<evidence type="ECO:0000256" key="12">
    <source>
        <dbReference type="ARBA" id="ARBA00023180"/>
    </source>
</evidence>
<evidence type="ECO:0000256" key="8">
    <source>
        <dbReference type="ARBA" id="ARBA00022824"/>
    </source>
</evidence>
<sequence length="1006" mass="109218">MKMNYTTELFAHFNKLKPLLVFIVFLLIGNINLQAKIVVADPPCNPYSTLPCNQLSVALPFSLTFNNSVVNSITDKNGIGTGFTMVDTYTGSRLTADGSVSNANVPGYVPANLSVSSGTLKIVTNKGIASTNSNNQLNTLGVRVDSRSKLQLDVNIINPYVGSQYEQGGLWFGLSDKTFIKIVVNGSKIEMRKELNDVSVTSDQRITGTINNLNTQTVRLRLVIDPVTNTAEGFYSLDGTNYSNVGATYTTKTLGISGMGLTNSTAYAGIFATHRNANAPVTYTFDNFNVKSFNIPNPLNSNAYMVLENPDKLPANDQLTFSIIQIPWRRTDPVITPYNENHDRIKLKISNKGTGDLIINNLTLTNTAAWKIETFNGSAYNASTVLPLKLAKGASAEVGIQFIAKSAGTRVAIVNGSLIISSNDDIAPNKEVVLRGLWQYKGEGKNEPYAREIIQAFGYKTNTGYTQHDGAIDGKTIVPNSDEVAADYFMQADLSQPVVVSQLAAYHGCCRQVEDIFWYDKQAGTKTRLFYHDALDGQSLLPRIANKTTTASGTFKSSKPFGFLVQDSYSDRNKNFEKRIGMRFWKAIDSEGKVIPNTYIVGTDYLGTEYTNYDYQDNVYLISNVRLENEPASVPALVSAPSALSFGTLQTGVTKTVAVKLTNQSSSSAQISAVEVVGPNLNEFTAVLPATTLAANASINVNVNFSPSTRGLKNAALIVHYSTGHTPLRIPLYGIANDASFALNIAKRIKGAADANVTINGTTWEADKAYRQGSIMLDKQVVAGPIAGTDEDVLYQTYLSAASNLAETRYQVPLANGTYWVRMHFVENYFNGPVGTRVFSTTIENELRLSGFDIFREVGYRAALVKDFEVVVKDGGLSIKFNPTANRVALAATEIYKVSAATVTAIANETLNTGTENIAAAVTVYPNPTETGNLVQIELSGFAPNQKVDIALQDVMGKQILNNQVTTNATGTGQMQFSDTQRLAAGLYLINAQGTDRKAQTKLLIK</sequence>
<dbReference type="InterPro" id="IPR039155">
    <property type="entry name" value="MLEC"/>
</dbReference>
<evidence type="ECO:0000256" key="6">
    <source>
        <dbReference type="ARBA" id="ARBA00022692"/>
    </source>
</evidence>
<evidence type="ECO:0000256" key="3">
    <source>
        <dbReference type="ARBA" id="ARBA00004496"/>
    </source>
</evidence>
<dbReference type="KEGG" id="aswu:HUW51_01545"/>
<comment type="similarity">
    <text evidence="4">Belongs to the malectin family.</text>
</comment>
<evidence type="ECO:0000256" key="14">
    <source>
        <dbReference type="ARBA" id="ARBA00023277"/>
    </source>
</evidence>
<dbReference type="InterPro" id="IPR021720">
    <property type="entry name" value="Malectin_dom"/>
</dbReference>
<dbReference type="Pfam" id="PF22544">
    <property type="entry name" value="HYDIN_VesB_CFA65-like_Ig"/>
    <property type="match status" value="1"/>
</dbReference>
<dbReference type="GO" id="GO:0004553">
    <property type="term" value="F:hydrolase activity, hydrolyzing O-glycosyl compounds"/>
    <property type="evidence" value="ECO:0007669"/>
    <property type="project" value="UniProtKB-ARBA"/>
</dbReference>
<evidence type="ECO:0000256" key="11">
    <source>
        <dbReference type="ARBA" id="ARBA00023136"/>
    </source>
</evidence>
<evidence type="ECO:0000256" key="10">
    <source>
        <dbReference type="ARBA" id="ARBA00023069"/>
    </source>
</evidence>
<evidence type="ECO:0000256" key="7">
    <source>
        <dbReference type="ARBA" id="ARBA00022729"/>
    </source>
</evidence>
<dbReference type="Gene3D" id="2.60.40.10">
    <property type="entry name" value="Immunoglobulins"/>
    <property type="match status" value="2"/>
</dbReference>
<keyword evidence="10" id="KW-0969">Cilium</keyword>
<evidence type="ECO:0000256" key="13">
    <source>
        <dbReference type="ARBA" id="ARBA00023273"/>
    </source>
</evidence>
<keyword evidence="9" id="KW-1133">Transmembrane helix</keyword>
<evidence type="ECO:0000313" key="19">
    <source>
        <dbReference type="Proteomes" id="UP000515237"/>
    </source>
</evidence>
<dbReference type="Pfam" id="PF18962">
    <property type="entry name" value="Por_Secre_tail"/>
    <property type="match status" value="1"/>
</dbReference>
<dbReference type="EMBL" id="CP055156">
    <property type="protein sequence ID" value="QNF31476.1"/>
    <property type="molecule type" value="Genomic_DNA"/>
</dbReference>
<reference evidence="18 19" key="1">
    <citation type="journal article" date="2018" name="Int. J. Syst. Evol. Microbiol.">
        <title>Adhaeribacter swui sp. nov., isolated from wet mud.</title>
        <authorList>
            <person name="Kim D.U."/>
            <person name="Kim K.W."/>
            <person name="Kang M.S."/>
            <person name="Kim J.Y."/>
            <person name="Jang J.H."/>
            <person name="Kim M.K."/>
        </authorList>
    </citation>
    <scope>NUCLEOTIDE SEQUENCE [LARGE SCALE GENOMIC DNA]</scope>
    <source>
        <strain evidence="18 19">KCTC 52873</strain>
    </source>
</reference>
<keyword evidence="7" id="KW-0732">Signal</keyword>
<name>A0A7G7G2U2_9BACT</name>
<dbReference type="Gene3D" id="2.60.120.430">
    <property type="entry name" value="Galactose-binding lectin"/>
    <property type="match status" value="1"/>
</dbReference>
<dbReference type="NCBIfam" id="TIGR04183">
    <property type="entry name" value="Por_Secre_tail"/>
    <property type="match status" value="1"/>
</dbReference>
<dbReference type="GO" id="GO:0005737">
    <property type="term" value="C:cytoplasm"/>
    <property type="evidence" value="ECO:0007669"/>
    <property type="project" value="UniProtKB-SubCell"/>
</dbReference>
<evidence type="ECO:0000313" key="18">
    <source>
        <dbReference type="EMBL" id="QNF31476.1"/>
    </source>
</evidence>
<keyword evidence="8" id="KW-0256">Endoplasmic reticulum</keyword>
<comment type="subcellular location">
    <subcellularLocation>
        <location evidence="2">Cell projection</location>
        <location evidence="2">Cilium</location>
    </subcellularLocation>
    <subcellularLocation>
        <location evidence="3">Cytoplasm</location>
    </subcellularLocation>
    <subcellularLocation>
        <location evidence="1">Endoplasmic reticulum membrane</location>
        <topology evidence="1">Single-pass type I membrane protein</topology>
    </subcellularLocation>
</comment>
<feature type="domain" description="Malectin" evidence="15">
    <location>
        <begin position="754"/>
        <end position="906"/>
    </location>
</feature>
<evidence type="ECO:0000259" key="15">
    <source>
        <dbReference type="Pfam" id="PF11721"/>
    </source>
</evidence>
<keyword evidence="14" id="KW-0119">Carbohydrate metabolism</keyword>
<keyword evidence="19" id="KW-1185">Reference proteome</keyword>
<dbReference type="Pfam" id="PF11721">
    <property type="entry name" value="Malectin"/>
    <property type="match status" value="1"/>
</dbReference>
<organism evidence="18 19">
    <name type="scientific">Adhaeribacter swui</name>
    <dbReference type="NCBI Taxonomy" id="2086471"/>
    <lineage>
        <taxon>Bacteria</taxon>
        <taxon>Pseudomonadati</taxon>
        <taxon>Bacteroidota</taxon>
        <taxon>Cytophagia</taxon>
        <taxon>Cytophagales</taxon>
        <taxon>Hymenobacteraceae</taxon>
        <taxon>Adhaeribacter</taxon>
    </lineage>
</organism>
<dbReference type="InterPro" id="IPR013320">
    <property type="entry name" value="ConA-like_dom_sf"/>
</dbReference>
<dbReference type="NCBIfam" id="NF012200">
    <property type="entry name" value="choice_anch_D"/>
    <property type="match status" value="1"/>
</dbReference>
<dbReference type="PANTHER" id="PTHR13460">
    <property type="match status" value="1"/>
</dbReference>
<dbReference type="GO" id="GO:0030246">
    <property type="term" value="F:carbohydrate binding"/>
    <property type="evidence" value="ECO:0007669"/>
    <property type="project" value="InterPro"/>
</dbReference>